<dbReference type="PROSITE" id="PS50053">
    <property type="entry name" value="UBIQUITIN_2"/>
    <property type="match status" value="1"/>
</dbReference>
<feature type="region of interest" description="Disordered" evidence="1">
    <location>
        <begin position="1"/>
        <end position="233"/>
    </location>
</feature>
<organism evidence="3 4">
    <name type="scientific">Clonostachys byssicola</name>
    <dbReference type="NCBI Taxonomy" id="160290"/>
    <lineage>
        <taxon>Eukaryota</taxon>
        <taxon>Fungi</taxon>
        <taxon>Dikarya</taxon>
        <taxon>Ascomycota</taxon>
        <taxon>Pezizomycotina</taxon>
        <taxon>Sordariomycetes</taxon>
        <taxon>Hypocreomycetidae</taxon>
        <taxon>Hypocreales</taxon>
        <taxon>Bionectriaceae</taxon>
        <taxon>Clonostachys</taxon>
    </lineage>
</organism>
<name>A0A9N9U3T8_9HYPO</name>
<dbReference type="InterPro" id="IPR029071">
    <property type="entry name" value="Ubiquitin-like_domsf"/>
</dbReference>
<feature type="compositionally biased region" description="Low complexity" evidence="1">
    <location>
        <begin position="162"/>
        <end position="172"/>
    </location>
</feature>
<dbReference type="EMBL" id="CABFNO020001240">
    <property type="protein sequence ID" value="CAG9971352.1"/>
    <property type="molecule type" value="Genomic_DNA"/>
</dbReference>
<dbReference type="AlphaFoldDB" id="A0A9N9U3T8"/>
<protein>
    <recommendedName>
        <fullName evidence="2">Ubiquitin-like domain-containing protein</fullName>
    </recommendedName>
</protein>
<evidence type="ECO:0000313" key="3">
    <source>
        <dbReference type="EMBL" id="CAG9971352.1"/>
    </source>
</evidence>
<feature type="compositionally biased region" description="Basic and acidic residues" evidence="1">
    <location>
        <begin position="68"/>
        <end position="84"/>
    </location>
</feature>
<dbReference type="InterPro" id="IPR022617">
    <property type="entry name" value="Rad60/SUMO-like_dom"/>
</dbReference>
<evidence type="ECO:0000256" key="1">
    <source>
        <dbReference type="SAM" id="MobiDB-lite"/>
    </source>
</evidence>
<sequence length="482" mass="54158">MATDAMPPKKLKKLPFKPTALGRAGSSRSKDPESDDYDVTKLFSRSREMAPALHAEEEQRWKRKQDKLKKELEKSRLPAEKRPIDDDDDEEEHSSPGPSQATSKASASGSQKRDARGDRHQKDSISQADEEDEEAPSSLVTPPSSKRVRLDKSWSSRLSPGAASLSQSSVPESPSPRRSRRLAELPPSESPEAKSTREVASSPICIESDDDEVEIARPSQSSTDVKIDDEEPGEDDIIEEEEEFAEYVQRAKEQRARDVSRDVDFDCDDKAVKVHVNSQIDGTRDCLVIVRYDKSLKDIRKSWFQTQTKFNISLPPGFTMSDSILTWCGAPVYSHTSLRDLSIRPCGSGKVTAPSSNRDGISPDGTVVLMRIHTPEGFRIFEEEKRRKREAHDFSDDEADDLPESEAEILTINLAARDLEPAELKVQPETTVDTVITTYRAIQKIPSSRQITLWFDGEMLEDYITMRDADIDDLDTIEVHIK</sequence>
<dbReference type="OrthoDB" id="3365399at2759"/>
<gene>
    <name evidence="3" type="ORF">CBYS24578_00000396</name>
</gene>
<dbReference type="Gene3D" id="3.10.20.90">
    <property type="entry name" value="Phosphatidylinositol 3-kinase Catalytic Subunit, Chain A, domain 1"/>
    <property type="match status" value="1"/>
</dbReference>
<feature type="compositionally biased region" description="Basic and acidic residues" evidence="1">
    <location>
        <begin position="111"/>
        <end position="123"/>
    </location>
</feature>
<dbReference type="Pfam" id="PF11976">
    <property type="entry name" value="Rad60-SLD"/>
    <property type="match status" value="1"/>
</dbReference>
<proteinExistence type="predicted"/>
<keyword evidence="4" id="KW-1185">Reference proteome</keyword>
<dbReference type="Proteomes" id="UP000754883">
    <property type="component" value="Unassembled WGS sequence"/>
</dbReference>
<dbReference type="SMART" id="SM00213">
    <property type="entry name" value="UBQ"/>
    <property type="match status" value="1"/>
</dbReference>
<dbReference type="InterPro" id="IPR000626">
    <property type="entry name" value="Ubiquitin-like_dom"/>
</dbReference>
<evidence type="ECO:0000259" key="2">
    <source>
        <dbReference type="PROSITE" id="PS50053"/>
    </source>
</evidence>
<dbReference type="SUPFAM" id="SSF54236">
    <property type="entry name" value="Ubiquitin-like"/>
    <property type="match status" value="1"/>
</dbReference>
<feature type="compositionally biased region" description="Polar residues" evidence="1">
    <location>
        <begin position="96"/>
        <end position="110"/>
    </location>
</feature>
<reference evidence="3" key="1">
    <citation type="submission" date="2021-10" db="EMBL/GenBank/DDBJ databases">
        <authorList>
            <person name="Piombo E."/>
        </authorList>
    </citation>
    <scope>NUCLEOTIDE SEQUENCE</scope>
</reference>
<comment type="caution">
    <text evidence="3">The sequence shown here is derived from an EMBL/GenBank/DDBJ whole genome shotgun (WGS) entry which is preliminary data.</text>
</comment>
<accession>A0A9N9U3T8</accession>
<evidence type="ECO:0000313" key="4">
    <source>
        <dbReference type="Proteomes" id="UP000754883"/>
    </source>
</evidence>
<feature type="domain" description="Ubiquitin-like" evidence="2">
    <location>
        <begin position="410"/>
        <end position="482"/>
    </location>
</feature>